<proteinExistence type="predicted"/>
<evidence type="ECO:0000313" key="1">
    <source>
        <dbReference type="EMBL" id="KAK3396498.1"/>
    </source>
</evidence>
<evidence type="ECO:0000313" key="2">
    <source>
        <dbReference type="Proteomes" id="UP001281003"/>
    </source>
</evidence>
<dbReference type="Proteomes" id="UP001281003">
    <property type="component" value="Unassembled WGS sequence"/>
</dbReference>
<gene>
    <name evidence="1" type="ORF">B0T20DRAFT_358008</name>
</gene>
<dbReference type="EMBL" id="JAUTDP010000009">
    <property type="protein sequence ID" value="KAK3396498.1"/>
    <property type="molecule type" value="Genomic_DNA"/>
</dbReference>
<comment type="caution">
    <text evidence="1">The sequence shown here is derived from an EMBL/GenBank/DDBJ whole genome shotgun (WGS) entry which is preliminary data.</text>
</comment>
<organism evidence="1 2">
    <name type="scientific">Sordaria brevicollis</name>
    <dbReference type="NCBI Taxonomy" id="83679"/>
    <lineage>
        <taxon>Eukaryota</taxon>
        <taxon>Fungi</taxon>
        <taxon>Dikarya</taxon>
        <taxon>Ascomycota</taxon>
        <taxon>Pezizomycotina</taxon>
        <taxon>Sordariomycetes</taxon>
        <taxon>Sordariomycetidae</taxon>
        <taxon>Sordariales</taxon>
        <taxon>Sordariaceae</taxon>
        <taxon>Sordaria</taxon>
    </lineage>
</organism>
<reference evidence="1" key="1">
    <citation type="journal article" date="2023" name="Mol. Phylogenet. Evol.">
        <title>Genome-scale phylogeny and comparative genomics of the fungal order Sordariales.</title>
        <authorList>
            <person name="Hensen N."/>
            <person name="Bonometti L."/>
            <person name="Westerberg I."/>
            <person name="Brannstrom I.O."/>
            <person name="Guillou S."/>
            <person name="Cros-Aarteil S."/>
            <person name="Calhoun S."/>
            <person name="Haridas S."/>
            <person name="Kuo A."/>
            <person name="Mondo S."/>
            <person name="Pangilinan J."/>
            <person name="Riley R."/>
            <person name="LaButti K."/>
            <person name="Andreopoulos B."/>
            <person name="Lipzen A."/>
            <person name="Chen C."/>
            <person name="Yan M."/>
            <person name="Daum C."/>
            <person name="Ng V."/>
            <person name="Clum A."/>
            <person name="Steindorff A."/>
            <person name="Ohm R.A."/>
            <person name="Martin F."/>
            <person name="Silar P."/>
            <person name="Natvig D.O."/>
            <person name="Lalanne C."/>
            <person name="Gautier V."/>
            <person name="Ament-Velasquez S.L."/>
            <person name="Kruys A."/>
            <person name="Hutchinson M.I."/>
            <person name="Powell A.J."/>
            <person name="Barry K."/>
            <person name="Miller A.N."/>
            <person name="Grigoriev I.V."/>
            <person name="Debuchy R."/>
            <person name="Gladieux P."/>
            <person name="Hiltunen Thoren M."/>
            <person name="Johannesson H."/>
        </authorList>
    </citation>
    <scope>NUCLEOTIDE SEQUENCE</scope>
    <source>
        <strain evidence="1">FGSC 1904</strain>
    </source>
</reference>
<dbReference type="AlphaFoldDB" id="A0AAE0PAV6"/>
<name>A0AAE0PAV6_SORBR</name>
<protein>
    <submittedName>
        <fullName evidence="1">Uncharacterized protein</fullName>
    </submittedName>
</protein>
<keyword evidence="2" id="KW-1185">Reference proteome</keyword>
<accession>A0AAE0PAV6</accession>
<sequence>MCGKINFKYQCPKCYAGVSTRSENLTCAAAKYWGGCGSATRDNRDITKESDKLCTKCTSAILENMVRAAQDYLRRS</sequence>
<reference evidence="1" key="2">
    <citation type="submission" date="2023-07" db="EMBL/GenBank/DDBJ databases">
        <authorList>
            <consortium name="Lawrence Berkeley National Laboratory"/>
            <person name="Haridas S."/>
            <person name="Hensen N."/>
            <person name="Bonometti L."/>
            <person name="Westerberg I."/>
            <person name="Brannstrom I.O."/>
            <person name="Guillou S."/>
            <person name="Cros-Aarteil S."/>
            <person name="Calhoun S."/>
            <person name="Kuo A."/>
            <person name="Mondo S."/>
            <person name="Pangilinan J."/>
            <person name="Riley R."/>
            <person name="LaButti K."/>
            <person name="Andreopoulos B."/>
            <person name="Lipzen A."/>
            <person name="Chen C."/>
            <person name="Yanf M."/>
            <person name="Daum C."/>
            <person name="Ng V."/>
            <person name="Clum A."/>
            <person name="Steindorff A."/>
            <person name="Ohm R."/>
            <person name="Martin F."/>
            <person name="Silar P."/>
            <person name="Natvig D."/>
            <person name="Lalanne C."/>
            <person name="Gautier V."/>
            <person name="Ament-velasquez S.L."/>
            <person name="Kruys A."/>
            <person name="Hutchinson M.I."/>
            <person name="Powell A.J."/>
            <person name="Barry K."/>
            <person name="Miller A.N."/>
            <person name="Grigoriev I.V."/>
            <person name="Debuchy R."/>
            <person name="Gladieux P."/>
            <person name="Thoren M.H."/>
            <person name="Johannesson H."/>
        </authorList>
    </citation>
    <scope>NUCLEOTIDE SEQUENCE</scope>
    <source>
        <strain evidence="1">FGSC 1904</strain>
    </source>
</reference>